<keyword evidence="7" id="KW-1185">Reference proteome</keyword>
<dbReference type="InterPro" id="IPR017941">
    <property type="entry name" value="Rieske_2Fe-2S"/>
</dbReference>
<evidence type="ECO:0000256" key="3">
    <source>
        <dbReference type="ARBA" id="ARBA00023004"/>
    </source>
</evidence>
<dbReference type="Proteomes" id="UP000614811">
    <property type="component" value="Unassembled WGS sequence"/>
</dbReference>
<evidence type="ECO:0000256" key="4">
    <source>
        <dbReference type="ARBA" id="ARBA00023014"/>
    </source>
</evidence>
<keyword evidence="3" id="KW-0408">Iron</keyword>
<dbReference type="PANTHER" id="PTHR40261">
    <property type="match status" value="1"/>
</dbReference>
<feature type="domain" description="Rieske" evidence="5">
    <location>
        <begin position="42"/>
        <end position="114"/>
    </location>
</feature>
<name>A0A918RKZ7_9GAMM</name>
<dbReference type="EMBL" id="BMXA01000001">
    <property type="protein sequence ID" value="GGZ99110.1"/>
    <property type="molecule type" value="Genomic_DNA"/>
</dbReference>
<evidence type="ECO:0000256" key="2">
    <source>
        <dbReference type="ARBA" id="ARBA00022723"/>
    </source>
</evidence>
<keyword evidence="4" id="KW-0411">Iron-sulfur</keyword>
<dbReference type="GO" id="GO:0051537">
    <property type="term" value="F:2 iron, 2 sulfur cluster binding"/>
    <property type="evidence" value="ECO:0007669"/>
    <property type="project" value="UniProtKB-KW"/>
</dbReference>
<keyword evidence="1" id="KW-0001">2Fe-2S</keyword>
<evidence type="ECO:0000313" key="6">
    <source>
        <dbReference type="EMBL" id="GGZ99110.1"/>
    </source>
</evidence>
<dbReference type="PANTHER" id="PTHR40261:SF1">
    <property type="entry name" value="RIESKE DOMAIN-CONTAINING PROTEIN"/>
    <property type="match status" value="1"/>
</dbReference>
<evidence type="ECO:0000313" key="7">
    <source>
        <dbReference type="Proteomes" id="UP000614811"/>
    </source>
</evidence>
<dbReference type="SUPFAM" id="SSF50022">
    <property type="entry name" value="ISP domain"/>
    <property type="match status" value="1"/>
</dbReference>
<reference evidence="6" key="2">
    <citation type="submission" date="2020-09" db="EMBL/GenBank/DDBJ databases">
        <authorList>
            <person name="Sun Q."/>
            <person name="Kim S."/>
        </authorList>
    </citation>
    <scope>NUCLEOTIDE SEQUENCE</scope>
    <source>
        <strain evidence="6">KCTC 12711</strain>
    </source>
</reference>
<reference evidence="6" key="1">
    <citation type="journal article" date="2014" name="Int. J. Syst. Evol. Microbiol.">
        <title>Complete genome sequence of Corynebacterium casei LMG S-19264T (=DSM 44701T), isolated from a smear-ripened cheese.</title>
        <authorList>
            <consortium name="US DOE Joint Genome Institute (JGI-PGF)"/>
            <person name="Walter F."/>
            <person name="Albersmeier A."/>
            <person name="Kalinowski J."/>
            <person name="Ruckert C."/>
        </authorList>
    </citation>
    <scope>NUCLEOTIDE SEQUENCE</scope>
    <source>
        <strain evidence="6">KCTC 12711</strain>
    </source>
</reference>
<dbReference type="RefSeq" id="WP_189398384.1">
    <property type="nucleotide sequence ID" value="NZ_BMXA01000001.1"/>
</dbReference>
<proteinExistence type="predicted"/>
<dbReference type="Pfam" id="PF00355">
    <property type="entry name" value="Rieske"/>
    <property type="match status" value="1"/>
</dbReference>
<dbReference type="Gene3D" id="2.102.10.10">
    <property type="entry name" value="Rieske [2Fe-2S] iron-sulphur domain"/>
    <property type="match status" value="1"/>
</dbReference>
<sequence length="123" mass="13210">MSSHKRVALASTADLNEGGKGVRFDVRNAAGVLIPAFVVCFDGQYFAYLNQCGHIAIQLDYMPGEFFSDDGRTLVCATHGAEYAPDSGACLGGPCYGVGLTPIEIVEENQHLYLANDNYTLVD</sequence>
<organism evidence="6 7">
    <name type="scientific">Arenicella chitinivorans</name>
    <dbReference type="NCBI Taxonomy" id="1329800"/>
    <lineage>
        <taxon>Bacteria</taxon>
        <taxon>Pseudomonadati</taxon>
        <taxon>Pseudomonadota</taxon>
        <taxon>Gammaproteobacteria</taxon>
        <taxon>Arenicellales</taxon>
        <taxon>Arenicellaceae</taxon>
        <taxon>Arenicella</taxon>
    </lineage>
</organism>
<dbReference type="InterPro" id="IPR036922">
    <property type="entry name" value="Rieske_2Fe-2S_sf"/>
</dbReference>
<keyword evidence="2" id="KW-0479">Metal-binding</keyword>
<dbReference type="CDD" id="cd03467">
    <property type="entry name" value="Rieske"/>
    <property type="match status" value="1"/>
</dbReference>
<comment type="caution">
    <text evidence="6">The sequence shown here is derived from an EMBL/GenBank/DDBJ whole genome shotgun (WGS) entry which is preliminary data.</text>
</comment>
<accession>A0A918RKZ7</accession>
<dbReference type="PROSITE" id="PS51296">
    <property type="entry name" value="RIESKE"/>
    <property type="match status" value="1"/>
</dbReference>
<gene>
    <name evidence="6" type="ORF">GCM10008090_04580</name>
</gene>
<protein>
    <submittedName>
        <fullName evidence="6">Ferredoxin</fullName>
    </submittedName>
</protein>
<dbReference type="GO" id="GO:0046872">
    <property type="term" value="F:metal ion binding"/>
    <property type="evidence" value="ECO:0007669"/>
    <property type="project" value="UniProtKB-KW"/>
</dbReference>
<evidence type="ECO:0000259" key="5">
    <source>
        <dbReference type="PROSITE" id="PS51296"/>
    </source>
</evidence>
<evidence type="ECO:0000256" key="1">
    <source>
        <dbReference type="ARBA" id="ARBA00022714"/>
    </source>
</evidence>
<dbReference type="AlphaFoldDB" id="A0A918RKZ7"/>